<evidence type="ECO:0000256" key="2">
    <source>
        <dbReference type="SAM" id="MobiDB-lite"/>
    </source>
</evidence>
<feature type="compositionally biased region" description="Polar residues" evidence="2">
    <location>
        <begin position="977"/>
        <end position="990"/>
    </location>
</feature>
<sequence length="1008" mass="110583">FYCPSHYYQLFKKKGNYDEGFGHRQHKDRWLVKTEESEPTEKFSSARKTEPACVDATVDDPRGPSSRLQRHKDDQLKSPDNTTKLKISWPPENKKTRHSPVSQNTSSASRSTTDWSNHSHSSARSSRNALEKKRSNSGLDEFDKPAQLSPRVYEKTNTHDSPFTIKGGFKTPHSEDVYTSHPRGSKTLQKTADRAGTQSRVSKGGKVTSKDLSSVTSRPYSMRENKLAEDGKADSPKRKKSVRFSSNLSIDEENNTEISREEVESSTEAFVEPPAVNANVITAKKDMTTFEEGIEESPEECLIDATHNPYGHDSVEHPNALDGQMQDPFLPTIAIQESESKADEENMSETESITDLDELQVNGMTACGKETFKPGSESFDLEQISEMKKEVVIESNPKAVTSKNQESKDPDILDVPPKSVNKSNTKVANKKGMEKGNKGSWSKGKSPLTKLFTSGPSSKEMKSETKTESKKPNAKPRNLLGRLFSSSEIDLETKKTPEIKPETTSEKEPEKPRGTEDDTALIQENVSVSSPLTEPTFQNTPQESIKPIQDQLSDAPEELNSTKDFENPILWPGSSADETVPSIDLESVEQHKPASDVFGEIDKNEALIPSQEHIHVDLTSPDSSKPSGLEESLNSSLPQNEDITGFLDSSDAFTSQVTNPNTDVMAFADSNTHSGTLTDIMDLEKPSMENPSVDIGSSFIQEDPFGEKAQGESGDTILSPSVDFNQTTLDIFGSSEPHIGFGNTLTEANKNVASVSSEVTDDPFGMNSAPVQTMDIFGGDNALSVFDQSSTNNFFDIMTNSETQSQNPFEGFTDGAKLPPNGVFDFISSEGDPSTLSVTSNVFEQKNSDLEQANLFQSEVNNVLDSKGNQSTSTVPIQNLPGQELIESSQMEAFDFFSSENDPSTAVFSHTSADPFQNDIFASAIDSTDTNTFSVETTRTTTNPFDDFTGLENNGESAETKASNLFPDDIFSSIPAQDMSTMQDPTNPDTNAVPPQKSENDWMSDLLG</sequence>
<comment type="caution">
    <text evidence="3">The sequence shown here is derived from an EMBL/GenBank/DDBJ whole genome shotgun (WGS) entry which is preliminary data.</text>
</comment>
<reference evidence="3 4" key="1">
    <citation type="submission" date="2024-05" db="EMBL/GenBank/DDBJ databases">
        <title>Genome sequencing and assembly of Indian major carp, Cirrhinus mrigala (Hamilton, 1822).</title>
        <authorList>
            <person name="Mohindra V."/>
            <person name="Chowdhury L.M."/>
            <person name="Lal K."/>
            <person name="Jena J.K."/>
        </authorList>
    </citation>
    <scope>NUCLEOTIDE SEQUENCE [LARGE SCALE GENOMIC DNA]</scope>
    <source>
        <strain evidence="3">CM1030</strain>
        <tissue evidence="3">Blood</tissue>
    </source>
</reference>
<evidence type="ECO:0000313" key="4">
    <source>
        <dbReference type="Proteomes" id="UP001529510"/>
    </source>
</evidence>
<feature type="region of interest" description="Disordered" evidence="2">
    <location>
        <begin position="304"/>
        <end position="354"/>
    </location>
</feature>
<feature type="compositionally biased region" description="Polar residues" evidence="2">
    <location>
        <begin position="210"/>
        <end position="219"/>
    </location>
</feature>
<evidence type="ECO:0000313" key="3">
    <source>
        <dbReference type="EMBL" id="KAL0200581.1"/>
    </source>
</evidence>
<feature type="compositionally biased region" description="Basic and acidic residues" evidence="2">
    <location>
        <begin position="491"/>
        <end position="516"/>
    </location>
</feature>
<name>A0ABD0RRH4_CIRMR</name>
<gene>
    <name evidence="3" type="ORF">M9458_003768</name>
</gene>
<dbReference type="PANTHER" id="PTHR24206">
    <property type="entry name" value="OS06G0237300 PROTEIN"/>
    <property type="match status" value="1"/>
</dbReference>
<feature type="compositionally biased region" description="Acidic residues" evidence="2">
    <location>
        <begin position="345"/>
        <end position="354"/>
    </location>
</feature>
<keyword evidence="1" id="KW-0862">Zinc</keyword>
<protein>
    <submittedName>
        <fullName evidence="3">Uncharacterized protein</fullName>
    </submittedName>
</protein>
<feature type="compositionally biased region" description="Polar residues" evidence="2">
    <location>
        <begin position="620"/>
        <end position="642"/>
    </location>
</feature>
<feature type="region of interest" description="Disordered" evidence="2">
    <location>
        <begin position="16"/>
        <end position="271"/>
    </location>
</feature>
<feature type="region of interest" description="Disordered" evidence="2">
    <location>
        <begin position="613"/>
        <end position="646"/>
    </location>
</feature>
<feature type="compositionally biased region" description="Polar residues" evidence="2">
    <location>
        <begin position="99"/>
        <end position="115"/>
    </location>
</feature>
<dbReference type="EMBL" id="JAMKFB020000002">
    <property type="protein sequence ID" value="KAL0200581.1"/>
    <property type="molecule type" value="Genomic_DNA"/>
</dbReference>
<feature type="compositionally biased region" description="Basic and acidic residues" evidence="2">
    <location>
        <begin position="16"/>
        <end position="41"/>
    </location>
</feature>
<organism evidence="3 4">
    <name type="scientific">Cirrhinus mrigala</name>
    <name type="common">Mrigala</name>
    <dbReference type="NCBI Taxonomy" id="683832"/>
    <lineage>
        <taxon>Eukaryota</taxon>
        <taxon>Metazoa</taxon>
        <taxon>Chordata</taxon>
        <taxon>Craniata</taxon>
        <taxon>Vertebrata</taxon>
        <taxon>Euteleostomi</taxon>
        <taxon>Actinopterygii</taxon>
        <taxon>Neopterygii</taxon>
        <taxon>Teleostei</taxon>
        <taxon>Ostariophysi</taxon>
        <taxon>Cypriniformes</taxon>
        <taxon>Cyprinidae</taxon>
        <taxon>Labeoninae</taxon>
        <taxon>Labeonini</taxon>
        <taxon>Cirrhinus</taxon>
    </lineage>
</organism>
<keyword evidence="4" id="KW-1185">Reference proteome</keyword>
<feature type="compositionally biased region" description="Basic and acidic residues" evidence="2">
    <location>
        <begin position="221"/>
        <end position="236"/>
    </location>
</feature>
<dbReference type="Proteomes" id="UP001529510">
    <property type="component" value="Unassembled WGS sequence"/>
</dbReference>
<feature type="region of interest" description="Disordered" evidence="2">
    <location>
        <begin position="977"/>
        <end position="1008"/>
    </location>
</feature>
<feature type="non-terminal residue" evidence="3">
    <location>
        <position position="1"/>
    </location>
</feature>
<dbReference type="AlphaFoldDB" id="A0ABD0RRH4"/>
<feature type="compositionally biased region" description="Polar residues" evidence="2">
    <location>
        <begin position="186"/>
        <end position="201"/>
    </location>
</feature>
<evidence type="ECO:0000256" key="1">
    <source>
        <dbReference type="ARBA" id="ARBA00023038"/>
    </source>
</evidence>
<accession>A0ABD0RRH4</accession>
<proteinExistence type="predicted"/>
<keyword evidence="1" id="KW-0479">Metal-binding</keyword>
<feature type="region of interest" description="Disordered" evidence="2">
    <location>
        <begin position="394"/>
        <end position="578"/>
    </location>
</feature>
<keyword evidence="1" id="KW-0440">LIM domain</keyword>
<feature type="compositionally biased region" description="Basic and acidic residues" evidence="2">
    <location>
        <begin position="459"/>
        <end position="471"/>
    </location>
</feature>
<feature type="compositionally biased region" description="Low complexity" evidence="2">
    <location>
        <begin position="116"/>
        <end position="128"/>
    </location>
</feature>
<feature type="compositionally biased region" description="Polar residues" evidence="2">
    <location>
        <begin position="522"/>
        <end position="543"/>
    </location>
</feature>